<name>E3SMQ2_9CAUD</name>
<keyword evidence="2" id="KW-1185">Reference proteome</keyword>
<accession>E3SMQ2</accession>
<dbReference type="GeneID" id="10326984"/>
<evidence type="ECO:0000313" key="1">
    <source>
        <dbReference type="EMBL" id="ADO98695.1"/>
    </source>
</evidence>
<evidence type="ECO:0000313" key="2">
    <source>
        <dbReference type="Proteomes" id="UP000006530"/>
    </source>
</evidence>
<dbReference type="KEGG" id="vg:10326984"/>
<proteinExistence type="predicted"/>
<dbReference type="Proteomes" id="UP000006530">
    <property type="component" value="Segment"/>
</dbReference>
<protein>
    <submittedName>
        <fullName evidence="1">Uncharacterized protein</fullName>
    </submittedName>
</protein>
<reference evidence="1 2" key="1">
    <citation type="journal article" date="2010" name="Environ. Microbiol.">
        <title>Genomic analysis of oceanic cyanobacterial myoviruses compared with T4-like myoviruses from diverse hosts and environments.</title>
        <authorList>
            <person name="Sullivan M.B."/>
            <person name="Huang K.H."/>
            <person name="Ignacio-Espinoza J.C."/>
            <person name="Berlin A.M."/>
            <person name="Kelly L."/>
            <person name="Weigele P.R."/>
            <person name="DeFrancesco A.S."/>
            <person name="Kern S.E."/>
            <person name="Thompson L.R."/>
            <person name="Young S."/>
            <person name="Yandava C."/>
            <person name="Fu R."/>
            <person name="Krastins B."/>
            <person name="Chase M."/>
            <person name="Sarracino D."/>
            <person name="Osburne M.S."/>
            <person name="Henn M.R."/>
            <person name="Chisholm S.W."/>
        </authorList>
    </citation>
    <scope>NUCLEOTIDE SEQUENCE [LARGE SCALE GENOMIC DNA]</scope>
    <source>
        <strain evidence="1">M4-247</strain>
    </source>
</reference>
<organism evidence="1 2">
    <name type="scientific">Prochlorococcus phage P-HM1</name>
    <dbReference type="NCBI Taxonomy" id="445700"/>
    <lineage>
        <taxon>Viruses</taxon>
        <taxon>Duplodnaviria</taxon>
        <taxon>Heunggongvirae</taxon>
        <taxon>Uroviricota</taxon>
        <taxon>Caudoviricetes</taxon>
        <taxon>Eurybiavirus</taxon>
        <taxon>Eurybiavirus PHM2</taxon>
    </lineage>
</organism>
<dbReference type="RefSeq" id="YP_004322496.1">
    <property type="nucleotide sequence ID" value="NC_015280.1"/>
</dbReference>
<gene>
    <name evidence="1" type="ORF">PHM1_071</name>
</gene>
<dbReference type="EMBL" id="GU071101">
    <property type="protein sequence ID" value="ADO98695.1"/>
    <property type="molecule type" value="Genomic_DNA"/>
</dbReference>
<sequence length="47" mass="5588">MTRPWDKSEYTEYYNLLAHSKTLCYNNTINETPNHGSSSTRKLLRRP</sequence>